<evidence type="ECO:0000313" key="2">
    <source>
        <dbReference type="Proteomes" id="UP000297907"/>
    </source>
</evidence>
<dbReference type="PROSITE" id="PS51257">
    <property type="entry name" value="PROKAR_LIPOPROTEIN"/>
    <property type="match status" value="1"/>
</dbReference>
<name>A0A4R8W8X9_9MICO</name>
<accession>A0A4R8W8X9</accession>
<organism evidence="1 2">
    <name type="scientific">Cryobacterium adonitolivorans</name>
    <dbReference type="NCBI Taxonomy" id="1259189"/>
    <lineage>
        <taxon>Bacteria</taxon>
        <taxon>Bacillati</taxon>
        <taxon>Actinomycetota</taxon>
        <taxon>Actinomycetes</taxon>
        <taxon>Micrococcales</taxon>
        <taxon>Microbacteriaceae</taxon>
        <taxon>Cryobacterium</taxon>
    </lineage>
</organism>
<keyword evidence="2" id="KW-1185">Reference proteome</keyword>
<evidence type="ECO:0000313" key="1">
    <source>
        <dbReference type="EMBL" id="TFC03156.1"/>
    </source>
</evidence>
<proteinExistence type="predicted"/>
<dbReference type="EMBL" id="SOFL01000023">
    <property type="protein sequence ID" value="TFC03156.1"/>
    <property type="molecule type" value="Genomic_DNA"/>
</dbReference>
<reference evidence="1 2" key="1">
    <citation type="submission" date="2019-03" db="EMBL/GenBank/DDBJ databases">
        <title>Genomics of glacier-inhabiting Cryobacterium strains.</title>
        <authorList>
            <person name="Liu Q."/>
            <person name="Xin Y.-H."/>
        </authorList>
    </citation>
    <scope>NUCLEOTIDE SEQUENCE [LARGE SCALE GENOMIC DNA]</scope>
    <source>
        <strain evidence="1 2">RHLS22-1</strain>
    </source>
</reference>
<gene>
    <name evidence="1" type="ORF">E3O42_06865</name>
</gene>
<dbReference type="AlphaFoldDB" id="A0A4R8W8X9"/>
<sequence>MRISGLLLLTCVSVGLLALGGCAGSDVREAGSAASPGQFPRPAAAGEVLAQATVLQKDGEKPQLCLGAIAQSLPPQCYGPPILGWDWATVDQAESASGVTWGSYAITGIWDAAAFTVTQPPIPLSLFDPLVTIDPRLDEVNPGPGDDSTLLRLQDELNTAEYSPATFSDWSEAPILSNWTQNGYLWVSVIYDDGSVQRFFDDQWGAGVVAVQSALKGAD</sequence>
<protein>
    <submittedName>
        <fullName evidence="1">Uncharacterized protein</fullName>
    </submittedName>
</protein>
<dbReference type="RefSeq" id="WP_134453231.1">
    <property type="nucleotide sequence ID" value="NZ_SOFL01000023.1"/>
</dbReference>
<comment type="caution">
    <text evidence="1">The sequence shown here is derived from an EMBL/GenBank/DDBJ whole genome shotgun (WGS) entry which is preliminary data.</text>
</comment>
<dbReference type="OrthoDB" id="5178481at2"/>
<dbReference type="Proteomes" id="UP000297907">
    <property type="component" value="Unassembled WGS sequence"/>
</dbReference>